<name>A0A163RBG0_9BACL</name>
<protein>
    <submittedName>
        <fullName evidence="1">Uncharacterized protein</fullName>
    </submittedName>
</protein>
<accession>A0A163RBG0</accession>
<dbReference type="Proteomes" id="UP000076567">
    <property type="component" value="Unassembled WGS sequence"/>
</dbReference>
<dbReference type="OrthoDB" id="2928951at2"/>
<proteinExistence type="predicted"/>
<dbReference type="RefSeq" id="WP_066240469.1">
    <property type="nucleotide sequence ID" value="NZ_LRFC01000022.1"/>
</dbReference>
<gene>
    <name evidence="1" type="ORF">AWM68_20400</name>
</gene>
<evidence type="ECO:0000313" key="1">
    <source>
        <dbReference type="EMBL" id="KZE66547.1"/>
    </source>
</evidence>
<reference evidence="2" key="1">
    <citation type="submission" date="2016-01" db="EMBL/GenBank/DDBJ databases">
        <title>Draft genome of Chromobacterium sp. F49.</title>
        <authorList>
            <person name="Hong K.W."/>
        </authorList>
    </citation>
    <scope>NUCLEOTIDE SEQUENCE [LARGE SCALE GENOMIC DNA]</scope>
    <source>
        <strain evidence="2">P7IIIA</strain>
    </source>
</reference>
<dbReference type="EMBL" id="LRFC01000022">
    <property type="protein sequence ID" value="KZE66547.1"/>
    <property type="molecule type" value="Genomic_DNA"/>
</dbReference>
<dbReference type="AlphaFoldDB" id="A0A163RBG0"/>
<organism evidence="1 2">
    <name type="scientific">Fictibacillus phosphorivorans</name>
    <dbReference type="NCBI Taxonomy" id="1221500"/>
    <lineage>
        <taxon>Bacteria</taxon>
        <taxon>Bacillati</taxon>
        <taxon>Bacillota</taxon>
        <taxon>Bacilli</taxon>
        <taxon>Bacillales</taxon>
        <taxon>Fictibacillaceae</taxon>
        <taxon>Fictibacillus</taxon>
    </lineage>
</organism>
<comment type="caution">
    <text evidence="1">The sequence shown here is derived from an EMBL/GenBank/DDBJ whole genome shotgun (WGS) entry which is preliminary data.</text>
</comment>
<keyword evidence="2" id="KW-1185">Reference proteome</keyword>
<evidence type="ECO:0000313" key="2">
    <source>
        <dbReference type="Proteomes" id="UP000076567"/>
    </source>
</evidence>
<sequence length="105" mass="11554">MLVQNKGNYILHAAGVMLIPGANKISEAEWKDFSSHPIMKKVVDDGDVVAEKSFGELTAPKAVELVKDTFDPSLLEAWKKEDSRKTVQEAIDAQLAVINGENEDE</sequence>